<proteinExistence type="predicted"/>
<sequence length="101" mass="11434">MPRYQATVSLQEQSLSVRRDEDEPNELLPLRHNECNPLSLRLSTTSQSHGGGDSRRFLRARIRALEMMATKMGTEPTIIWRADPVTVTAAPIWRTPTLMSS</sequence>
<dbReference type="EMBL" id="JAACNO010002770">
    <property type="protein sequence ID" value="KAF4130990.1"/>
    <property type="molecule type" value="Genomic_DNA"/>
</dbReference>
<feature type="region of interest" description="Disordered" evidence="1">
    <location>
        <begin position="1"/>
        <end position="30"/>
    </location>
</feature>
<dbReference type="Proteomes" id="UP000704712">
    <property type="component" value="Unassembled WGS sequence"/>
</dbReference>
<evidence type="ECO:0000313" key="2">
    <source>
        <dbReference type="EMBL" id="KAF4130990.1"/>
    </source>
</evidence>
<protein>
    <submittedName>
        <fullName evidence="2">Uncharacterized protein</fullName>
    </submittedName>
</protein>
<accession>A0A8S9TR60</accession>
<reference evidence="2" key="1">
    <citation type="submission" date="2020-03" db="EMBL/GenBank/DDBJ databases">
        <title>Hybrid Assembly of Korean Phytophthora infestans isolates.</title>
        <authorList>
            <person name="Prokchorchik M."/>
            <person name="Lee Y."/>
            <person name="Seo J."/>
            <person name="Cho J.-H."/>
            <person name="Park Y.-E."/>
            <person name="Jang D.-C."/>
            <person name="Im J.-S."/>
            <person name="Choi J.-G."/>
            <person name="Park H.-J."/>
            <person name="Lee G.-B."/>
            <person name="Lee Y.-G."/>
            <person name="Hong S.-Y."/>
            <person name="Cho K."/>
            <person name="Sohn K.H."/>
        </authorList>
    </citation>
    <scope>NUCLEOTIDE SEQUENCE</scope>
    <source>
        <strain evidence="2">KR_2_A2</strain>
    </source>
</reference>
<gene>
    <name evidence="2" type="ORF">GN958_ATG19840</name>
</gene>
<feature type="compositionally biased region" description="Polar residues" evidence="1">
    <location>
        <begin position="1"/>
        <end position="16"/>
    </location>
</feature>
<evidence type="ECO:0000256" key="1">
    <source>
        <dbReference type="SAM" id="MobiDB-lite"/>
    </source>
</evidence>
<name>A0A8S9TR60_PHYIN</name>
<comment type="caution">
    <text evidence="2">The sequence shown here is derived from an EMBL/GenBank/DDBJ whole genome shotgun (WGS) entry which is preliminary data.</text>
</comment>
<evidence type="ECO:0000313" key="3">
    <source>
        <dbReference type="Proteomes" id="UP000704712"/>
    </source>
</evidence>
<organism evidence="2 3">
    <name type="scientific">Phytophthora infestans</name>
    <name type="common">Potato late blight agent</name>
    <name type="synonym">Botrytis infestans</name>
    <dbReference type="NCBI Taxonomy" id="4787"/>
    <lineage>
        <taxon>Eukaryota</taxon>
        <taxon>Sar</taxon>
        <taxon>Stramenopiles</taxon>
        <taxon>Oomycota</taxon>
        <taxon>Peronosporomycetes</taxon>
        <taxon>Peronosporales</taxon>
        <taxon>Peronosporaceae</taxon>
        <taxon>Phytophthora</taxon>
    </lineage>
</organism>
<dbReference type="AlphaFoldDB" id="A0A8S9TR60"/>